<comment type="caution">
    <text evidence="1">The sequence shown here is derived from an EMBL/GenBank/DDBJ whole genome shotgun (WGS) entry which is preliminary data.</text>
</comment>
<reference evidence="2" key="1">
    <citation type="submission" date="2017-02" db="EMBL/GenBank/DDBJ databases">
        <authorList>
            <person name="Tafer H."/>
            <person name="Lopandic K."/>
        </authorList>
    </citation>
    <scope>NUCLEOTIDE SEQUENCE [LARGE SCALE GENOMIC DNA]</scope>
    <source>
        <strain evidence="2">CBS 366.77</strain>
    </source>
</reference>
<evidence type="ECO:0000313" key="2">
    <source>
        <dbReference type="Proteomes" id="UP000266188"/>
    </source>
</evidence>
<keyword evidence="2" id="KW-1185">Reference proteome</keyword>
<accession>A0A3A2ZK07</accession>
<protein>
    <submittedName>
        <fullName evidence="1">Uncharacterized protein</fullName>
    </submittedName>
</protein>
<proteinExistence type="predicted"/>
<dbReference type="EMBL" id="MVGC01000886">
    <property type="protein sequence ID" value="RJE17501.1"/>
    <property type="molecule type" value="Genomic_DNA"/>
</dbReference>
<organism evidence="1 2">
    <name type="scientific">Aspergillus sclerotialis</name>
    <dbReference type="NCBI Taxonomy" id="2070753"/>
    <lineage>
        <taxon>Eukaryota</taxon>
        <taxon>Fungi</taxon>
        <taxon>Dikarya</taxon>
        <taxon>Ascomycota</taxon>
        <taxon>Pezizomycotina</taxon>
        <taxon>Eurotiomycetes</taxon>
        <taxon>Eurotiomycetidae</taxon>
        <taxon>Eurotiales</taxon>
        <taxon>Aspergillaceae</taxon>
        <taxon>Aspergillus</taxon>
        <taxon>Aspergillus subgen. Polypaecilum</taxon>
    </lineage>
</organism>
<name>A0A3A2ZK07_9EURO</name>
<sequence>MSRHCRTCRSLLPNPRIWIEVAVLDAEKVDHPTADVPLPDTRQYLFHPRMTYDCLAAQAAREIAEETGNRVTIDKERVDVLLGDLQWQATLADEIEEGDVSTKEKLNVYFYGYITVGEDSGNDLAKAEGGA</sequence>
<dbReference type="Proteomes" id="UP000266188">
    <property type="component" value="Unassembled WGS sequence"/>
</dbReference>
<gene>
    <name evidence="1" type="ORF">PHISCL_10163</name>
</gene>
<evidence type="ECO:0000313" key="1">
    <source>
        <dbReference type="EMBL" id="RJE17501.1"/>
    </source>
</evidence>
<dbReference type="AlphaFoldDB" id="A0A3A2ZK07"/>